<reference evidence="2 3" key="1">
    <citation type="journal article" date="2023" name="Life. Sci Alliance">
        <title>Evolutionary insights into 3D genome organization and epigenetic landscape of Vigna mungo.</title>
        <authorList>
            <person name="Junaid A."/>
            <person name="Singh B."/>
            <person name="Bhatia S."/>
        </authorList>
    </citation>
    <scope>NUCLEOTIDE SEQUENCE [LARGE SCALE GENOMIC DNA]</scope>
    <source>
        <strain evidence="2">Urdbean</strain>
    </source>
</reference>
<feature type="region of interest" description="Disordered" evidence="1">
    <location>
        <begin position="209"/>
        <end position="228"/>
    </location>
</feature>
<name>A0AAQ3MKZ4_VIGMU</name>
<accession>A0AAQ3MKZ4</accession>
<evidence type="ECO:0000313" key="2">
    <source>
        <dbReference type="EMBL" id="WVY93077.1"/>
    </source>
</evidence>
<evidence type="ECO:0000256" key="1">
    <source>
        <dbReference type="SAM" id="MobiDB-lite"/>
    </source>
</evidence>
<sequence>MLRYFPTSRVPASAIVGTTKKLSCEKGVEIGHADFQRVVVVVERVGVTGGGEDVRSMVSQKKQLRPLKRASPPHPPPIFLSTTSETLPLNPSSLLHGLPVGTSPSASPTSPSSVNPASSPSLIPLPSKSSLPTSLSTSTSVPALSSSSLLHIVSQYLPHIFPSTDLFWSINGIAAPDLTLVYVPENCHLQDPIHFQYTRRSPQHPPFRHHVPFQSEGPRHARERRTCF</sequence>
<dbReference type="EMBL" id="CP144691">
    <property type="protein sequence ID" value="WVY93077.1"/>
    <property type="molecule type" value="Genomic_DNA"/>
</dbReference>
<dbReference type="AlphaFoldDB" id="A0AAQ3MKZ4"/>
<feature type="region of interest" description="Disordered" evidence="1">
    <location>
        <begin position="51"/>
        <end position="138"/>
    </location>
</feature>
<dbReference type="Proteomes" id="UP001374535">
    <property type="component" value="Chromosome 10"/>
</dbReference>
<organism evidence="2 3">
    <name type="scientific">Vigna mungo</name>
    <name type="common">Black gram</name>
    <name type="synonym">Phaseolus mungo</name>
    <dbReference type="NCBI Taxonomy" id="3915"/>
    <lineage>
        <taxon>Eukaryota</taxon>
        <taxon>Viridiplantae</taxon>
        <taxon>Streptophyta</taxon>
        <taxon>Embryophyta</taxon>
        <taxon>Tracheophyta</taxon>
        <taxon>Spermatophyta</taxon>
        <taxon>Magnoliopsida</taxon>
        <taxon>eudicotyledons</taxon>
        <taxon>Gunneridae</taxon>
        <taxon>Pentapetalae</taxon>
        <taxon>rosids</taxon>
        <taxon>fabids</taxon>
        <taxon>Fabales</taxon>
        <taxon>Fabaceae</taxon>
        <taxon>Papilionoideae</taxon>
        <taxon>50 kb inversion clade</taxon>
        <taxon>NPAAA clade</taxon>
        <taxon>indigoferoid/millettioid clade</taxon>
        <taxon>Phaseoleae</taxon>
        <taxon>Vigna</taxon>
    </lineage>
</organism>
<keyword evidence="3" id="KW-1185">Reference proteome</keyword>
<feature type="compositionally biased region" description="Polar residues" evidence="1">
    <location>
        <begin position="80"/>
        <end position="93"/>
    </location>
</feature>
<feature type="compositionally biased region" description="Low complexity" evidence="1">
    <location>
        <begin position="99"/>
        <end position="138"/>
    </location>
</feature>
<proteinExistence type="predicted"/>
<protein>
    <submittedName>
        <fullName evidence="2">Uncharacterized protein</fullName>
    </submittedName>
</protein>
<evidence type="ECO:0000313" key="3">
    <source>
        <dbReference type="Proteomes" id="UP001374535"/>
    </source>
</evidence>
<feature type="compositionally biased region" description="Basic and acidic residues" evidence="1">
    <location>
        <begin position="217"/>
        <end position="228"/>
    </location>
</feature>
<gene>
    <name evidence="2" type="ORF">V8G54_032165</name>
</gene>